<organism evidence="2">
    <name type="scientific">Rhizobium meliloti</name>
    <name type="common">Ensifer meliloti</name>
    <name type="synonym">Sinorhizobium meliloti</name>
    <dbReference type="NCBI Taxonomy" id="382"/>
    <lineage>
        <taxon>Bacteria</taxon>
        <taxon>Pseudomonadati</taxon>
        <taxon>Pseudomonadota</taxon>
        <taxon>Alphaproteobacteria</taxon>
        <taxon>Hyphomicrobiales</taxon>
        <taxon>Rhizobiaceae</taxon>
        <taxon>Sinorhizobium/Ensifer group</taxon>
        <taxon>Sinorhizobium</taxon>
    </lineage>
</organism>
<reference evidence="2" key="1">
    <citation type="journal article" date="2013" name="Genome Biol.">
        <title>Comparative genomics of the core and accessory genomes of 48 Sinorhizobium strains comprising five genospecies.</title>
        <authorList>
            <person name="Sugawara M."/>
            <person name="Epstein B."/>
            <person name="Badgley B.D."/>
            <person name="Unno T."/>
            <person name="Xu L."/>
            <person name="Reese J."/>
            <person name="Gyaneshwar P."/>
            <person name="Denny R."/>
            <person name="Mudge J."/>
            <person name="Bharti A.K."/>
            <person name="Farmer A.D."/>
            <person name="May G.D."/>
            <person name="Woodward J.E."/>
            <person name="Medigue C."/>
            <person name="Vallenet D."/>
            <person name="Lajus A."/>
            <person name="Rouy Z."/>
            <person name="Martinez-Vaz B."/>
            <person name="Tiffin P."/>
            <person name="Young N.D."/>
            <person name="Sadowsky M.J."/>
        </authorList>
    </citation>
    <scope>NUCLEOTIDE SEQUENCE</scope>
    <source>
        <strain evidence="2">M30</strain>
    </source>
</reference>
<comment type="caution">
    <text evidence="2">The sequence shown here is derived from an EMBL/GenBank/DDBJ whole genome shotgun (WGS) entry which is preliminary data.</text>
</comment>
<name>A0A6A7ZVP3_RHIML</name>
<dbReference type="Pfam" id="PF17038">
    <property type="entry name" value="CBP_BcsN"/>
    <property type="match status" value="1"/>
</dbReference>
<accession>A0A6A7ZVP3</accession>
<proteinExistence type="predicted"/>
<dbReference type="EMBL" id="WISP01000136">
    <property type="protein sequence ID" value="MQW05712.1"/>
    <property type="molecule type" value="Genomic_DNA"/>
</dbReference>
<evidence type="ECO:0000313" key="2">
    <source>
        <dbReference type="EMBL" id="MQW05712.1"/>
    </source>
</evidence>
<feature type="compositionally biased region" description="Low complexity" evidence="1">
    <location>
        <begin position="268"/>
        <end position="278"/>
    </location>
</feature>
<dbReference type="InterPro" id="IPR031482">
    <property type="entry name" value="CBP_BcsN"/>
</dbReference>
<dbReference type="AlphaFoldDB" id="A0A6A7ZVP3"/>
<evidence type="ECO:0000256" key="1">
    <source>
        <dbReference type="SAM" id="MobiDB-lite"/>
    </source>
</evidence>
<dbReference type="RefSeq" id="WP_027990930.1">
    <property type="nucleotide sequence ID" value="NZ_CP088115.1"/>
</dbReference>
<feature type="region of interest" description="Disordered" evidence="1">
    <location>
        <begin position="247"/>
        <end position="311"/>
    </location>
</feature>
<protein>
    <submittedName>
        <fullName evidence="2">Cellulose biosynthesis protein BcsN</fullName>
    </submittedName>
</protein>
<dbReference type="PROSITE" id="PS51257">
    <property type="entry name" value="PROKAR_LIPOPROTEIN"/>
    <property type="match status" value="1"/>
</dbReference>
<sequence length="311" mass="33232">MAKRLLSRRSGSPVILLCMLLAGCTAREGVRMPTAAAMVPPENALVLPPPGGPAVLSVVERRTSNAVEQDINLHTSAATPGQNVLRVQFFGPVGASNAQERTAYVPIRSSEMMREAHRAIPGAALRQTADYLQNNYGPFSYAFGRGQGDDSCLYAWQQIRPPQHRRSPLRDYGTIQIRLRYCKTGATQSELLAAVYGYTILGTFADPDWNPYGEPPAVDPAFGRAGNPIYKQERPLAAAGSPIQPVRAVRSAPEPKRSIRPEPQQRTAVPAAIVVPAPNGSPQTRPPGPSGSSAIVVPKPACGAQPASECP</sequence>
<gene>
    <name evidence="2" type="primary">bcsN</name>
    <name evidence="2" type="ORF">GHK45_18665</name>
</gene>